<dbReference type="Proteomes" id="UP001334084">
    <property type="component" value="Chromosome 7"/>
</dbReference>
<comment type="subcellular location">
    <subcellularLocation>
        <location evidence="1 7">Nucleus</location>
    </subcellularLocation>
</comment>
<keyword evidence="4 7" id="KW-0233">DNA recombination</keyword>
<dbReference type="InterPro" id="IPR027786">
    <property type="entry name" value="Nse4/EID"/>
</dbReference>
<evidence type="ECO:0000313" key="9">
    <source>
        <dbReference type="EMBL" id="WUR04228.1"/>
    </source>
</evidence>
<name>A0AAX4JEE7_9MICR</name>
<dbReference type="InterPro" id="IPR014854">
    <property type="entry name" value="Nse4_C"/>
</dbReference>
<comment type="similarity">
    <text evidence="2 7">Belongs to the NSE4 family.</text>
</comment>
<dbReference type="GO" id="GO:0030915">
    <property type="term" value="C:Smc5-Smc6 complex"/>
    <property type="evidence" value="ECO:0007669"/>
    <property type="project" value="UniProtKB-UniRule"/>
</dbReference>
<evidence type="ECO:0000256" key="7">
    <source>
        <dbReference type="RuleBase" id="RU365071"/>
    </source>
</evidence>
<dbReference type="AlphaFoldDB" id="A0AAX4JEE7"/>
<accession>A0AAX4JEE7</accession>
<dbReference type="PANTHER" id="PTHR16140">
    <property type="entry name" value="NON-STRUCTURAL MAINTENANCE OF CHROMOSOMES ELEMENT 4"/>
    <property type="match status" value="1"/>
</dbReference>
<evidence type="ECO:0000259" key="8">
    <source>
        <dbReference type="Pfam" id="PF08743"/>
    </source>
</evidence>
<keyword evidence="10" id="KW-1185">Reference proteome</keyword>
<dbReference type="GO" id="GO:0006281">
    <property type="term" value="P:DNA repair"/>
    <property type="evidence" value="ECO:0007669"/>
    <property type="project" value="UniProtKB-UniRule"/>
</dbReference>
<keyword evidence="3 7" id="KW-0227">DNA damage</keyword>
<dbReference type="GeneID" id="90542049"/>
<dbReference type="EMBL" id="CP142732">
    <property type="protein sequence ID" value="WUR04228.1"/>
    <property type="molecule type" value="Genomic_DNA"/>
</dbReference>
<dbReference type="GO" id="GO:0005634">
    <property type="term" value="C:nucleus"/>
    <property type="evidence" value="ECO:0007669"/>
    <property type="project" value="UniProtKB-SubCell"/>
</dbReference>
<evidence type="ECO:0000256" key="5">
    <source>
        <dbReference type="ARBA" id="ARBA00023204"/>
    </source>
</evidence>
<dbReference type="GO" id="GO:0006310">
    <property type="term" value="P:DNA recombination"/>
    <property type="evidence" value="ECO:0007669"/>
    <property type="project" value="UniProtKB-UniRule"/>
</dbReference>
<dbReference type="PANTHER" id="PTHR16140:SF0">
    <property type="entry name" value="NON-STRUCTURAL MAINTENANCE OF CHROMOSOMES ELEMENT 4"/>
    <property type="match status" value="1"/>
</dbReference>
<dbReference type="KEGG" id="vnx:VNE69_07293"/>
<evidence type="ECO:0000256" key="3">
    <source>
        <dbReference type="ARBA" id="ARBA00022763"/>
    </source>
</evidence>
<keyword evidence="5 7" id="KW-0234">DNA repair</keyword>
<feature type="domain" description="Non-structural maintenance of chromosome element 4 C-terminal" evidence="8">
    <location>
        <begin position="169"/>
        <end position="246"/>
    </location>
</feature>
<gene>
    <name evidence="9" type="ORF">VNE69_07293</name>
</gene>
<evidence type="ECO:0000256" key="4">
    <source>
        <dbReference type="ARBA" id="ARBA00023172"/>
    </source>
</evidence>
<evidence type="ECO:0000313" key="10">
    <source>
        <dbReference type="Proteomes" id="UP001334084"/>
    </source>
</evidence>
<evidence type="ECO:0000256" key="6">
    <source>
        <dbReference type="ARBA" id="ARBA00023242"/>
    </source>
</evidence>
<protein>
    <recommendedName>
        <fullName evidence="7">Non-structural maintenance of chromosomes element 4</fullName>
    </recommendedName>
</protein>
<evidence type="ECO:0000256" key="2">
    <source>
        <dbReference type="ARBA" id="ARBA00008997"/>
    </source>
</evidence>
<comment type="subunit">
    <text evidence="7">Component of the SMC5-SMC6 complex.</text>
</comment>
<keyword evidence="6 7" id="KW-0539">Nucleus</keyword>
<evidence type="ECO:0000256" key="1">
    <source>
        <dbReference type="ARBA" id="ARBA00004123"/>
    </source>
</evidence>
<dbReference type="Pfam" id="PF08743">
    <property type="entry name" value="Nse4_C"/>
    <property type="match status" value="1"/>
</dbReference>
<reference evidence="9" key="1">
    <citation type="journal article" date="2024" name="BMC Genomics">
        <title>Functional annotation of a divergent genome using sequence and structure-based similarity.</title>
        <authorList>
            <person name="Svedberg D."/>
            <person name="Winiger R.R."/>
            <person name="Berg A."/>
            <person name="Sharma H."/>
            <person name="Tellgren-Roth C."/>
            <person name="Debrunner-Vossbrinck B.A."/>
            <person name="Vossbrinck C.R."/>
            <person name="Barandun J."/>
        </authorList>
    </citation>
    <scope>NUCLEOTIDE SEQUENCE</scope>
    <source>
        <strain evidence="9">Illinois isolate</strain>
    </source>
</reference>
<dbReference type="RefSeq" id="XP_065330373.1">
    <property type="nucleotide sequence ID" value="XM_065474301.1"/>
</dbReference>
<organism evidence="9 10">
    <name type="scientific">Vairimorpha necatrix</name>
    <dbReference type="NCBI Taxonomy" id="6039"/>
    <lineage>
        <taxon>Eukaryota</taxon>
        <taxon>Fungi</taxon>
        <taxon>Fungi incertae sedis</taxon>
        <taxon>Microsporidia</taxon>
        <taxon>Nosematidae</taxon>
        <taxon>Vairimorpha</taxon>
    </lineage>
</organism>
<proteinExistence type="inferred from homology"/>
<sequence>MTKPIKDKNIQGDYIEILKRLKTSKKEHSEEDLSLVDILDDSNILFSQISNTSELKLDAKVTEIHSDLFLRRFTKNVKNRKINAKNFIEKVNEKKLDEFFKKVAMQSRKCHFAKFIDFDFYRVTKERKPVERIQKVVKDVTTLTGQNDIEEDVCIFLQDLEKKLKKCKQIPFYDCVLDPVSFDKTVENIFNCSIAIRSKRIMFHTEAGNIYLVMYYENEKENIKHDNHVVFDITYDKYLELIDRNNKINGKN</sequence>
<comment type="function">
    <text evidence="7">Component of the SMC5-SMC6 complex, that promotes sister chromatid alignment after DNA damage and facilitates double-stranded DNA breaks (DSBs) repair via homologous recombination between sister chromatids.</text>
</comment>